<accession>A0A9W6SJL1</accession>
<keyword evidence="4" id="KW-1185">Reference proteome</keyword>
<dbReference type="PANTHER" id="PTHR47691">
    <property type="entry name" value="REGULATOR-RELATED"/>
    <property type="match status" value="1"/>
</dbReference>
<evidence type="ECO:0000256" key="1">
    <source>
        <dbReference type="SAM" id="MobiDB-lite"/>
    </source>
</evidence>
<dbReference type="PANTHER" id="PTHR47691:SF3">
    <property type="entry name" value="HTH-TYPE TRANSCRIPTIONAL REGULATOR RV0890C-RELATED"/>
    <property type="match status" value="1"/>
</dbReference>
<dbReference type="SUPFAM" id="SSF52540">
    <property type="entry name" value="P-loop containing nucleoside triphosphate hydrolases"/>
    <property type="match status" value="1"/>
</dbReference>
<dbReference type="SUPFAM" id="SSF55073">
    <property type="entry name" value="Nucleotide cyclase"/>
    <property type="match status" value="1"/>
</dbReference>
<dbReference type="InterPro" id="IPR058852">
    <property type="entry name" value="HTH_77"/>
</dbReference>
<dbReference type="CDD" id="cd07302">
    <property type="entry name" value="CHD"/>
    <property type="match status" value="1"/>
</dbReference>
<dbReference type="AlphaFoldDB" id="A0A9W6SJL1"/>
<feature type="region of interest" description="Disordered" evidence="1">
    <location>
        <begin position="497"/>
        <end position="526"/>
    </location>
</feature>
<name>A0A9W6SJL1_9ACTN</name>
<evidence type="ECO:0000313" key="4">
    <source>
        <dbReference type="Proteomes" id="UP001165079"/>
    </source>
</evidence>
<dbReference type="Gene3D" id="3.30.70.1230">
    <property type="entry name" value="Nucleotide cyclase"/>
    <property type="match status" value="1"/>
</dbReference>
<dbReference type="GO" id="GO:0004016">
    <property type="term" value="F:adenylate cyclase activity"/>
    <property type="evidence" value="ECO:0007669"/>
    <property type="project" value="UniProtKB-ARBA"/>
</dbReference>
<dbReference type="SMART" id="SM00044">
    <property type="entry name" value="CYCc"/>
    <property type="match status" value="1"/>
</dbReference>
<dbReference type="PRINTS" id="PR00364">
    <property type="entry name" value="DISEASERSIST"/>
</dbReference>
<dbReference type="GO" id="GO:0009190">
    <property type="term" value="P:cyclic nucleotide biosynthetic process"/>
    <property type="evidence" value="ECO:0007669"/>
    <property type="project" value="InterPro"/>
</dbReference>
<feature type="domain" description="Guanylate cyclase" evidence="2">
    <location>
        <begin position="11"/>
        <end position="129"/>
    </location>
</feature>
<dbReference type="InterPro" id="IPR027417">
    <property type="entry name" value="P-loop_NTPase"/>
</dbReference>
<dbReference type="PROSITE" id="PS50125">
    <property type="entry name" value="GUANYLATE_CYCLASE_2"/>
    <property type="match status" value="1"/>
</dbReference>
<dbReference type="Gene3D" id="3.40.50.300">
    <property type="entry name" value="P-loop containing nucleotide triphosphate hydrolases"/>
    <property type="match status" value="1"/>
</dbReference>
<proteinExistence type="predicted"/>
<organism evidence="3 4">
    <name type="scientific">Actinorhabdospora filicis</name>
    <dbReference type="NCBI Taxonomy" id="1785913"/>
    <lineage>
        <taxon>Bacteria</taxon>
        <taxon>Bacillati</taxon>
        <taxon>Actinomycetota</taxon>
        <taxon>Actinomycetes</taxon>
        <taxon>Micromonosporales</taxon>
        <taxon>Micromonosporaceae</taxon>
        <taxon>Actinorhabdospora</taxon>
    </lineage>
</organism>
<protein>
    <recommendedName>
        <fullName evidence="2">Guanylate cyclase domain-containing protein</fullName>
    </recommendedName>
</protein>
<evidence type="ECO:0000259" key="2">
    <source>
        <dbReference type="PROSITE" id="PS50125"/>
    </source>
</evidence>
<dbReference type="EMBL" id="BSTX01000001">
    <property type="protein sequence ID" value="GLZ77142.1"/>
    <property type="molecule type" value="Genomic_DNA"/>
</dbReference>
<dbReference type="Pfam" id="PF00211">
    <property type="entry name" value="Guanylate_cyc"/>
    <property type="match status" value="1"/>
</dbReference>
<dbReference type="GO" id="GO:0035556">
    <property type="term" value="P:intracellular signal transduction"/>
    <property type="evidence" value="ECO:0007669"/>
    <property type="project" value="InterPro"/>
</dbReference>
<dbReference type="Pfam" id="PF25872">
    <property type="entry name" value="HTH_77"/>
    <property type="match status" value="1"/>
</dbReference>
<dbReference type="InterPro" id="IPR029787">
    <property type="entry name" value="Nucleotide_cyclase"/>
</dbReference>
<dbReference type="Proteomes" id="UP001165079">
    <property type="component" value="Unassembled WGS sequence"/>
</dbReference>
<gene>
    <name evidence="3" type="ORF">Afil01_19490</name>
</gene>
<reference evidence="3" key="1">
    <citation type="submission" date="2023-03" db="EMBL/GenBank/DDBJ databases">
        <title>Actinorhabdospora filicis NBRC 111898.</title>
        <authorList>
            <person name="Ichikawa N."/>
            <person name="Sato H."/>
            <person name="Tonouchi N."/>
        </authorList>
    </citation>
    <scope>NUCLEOTIDE SEQUENCE</scope>
    <source>
        <strain evidence="3">NBRC 111898</strain>
    </source>
</reference>
<sequence>METQLPSGTVTFLFTDIEGSTRMAHSLGDEYRTVLHDHRRLLRAVLGRSAGAELLTEGDSFFVAFADAATAISAAVETLRALAAHPWPFRPGWREPCMPRLRIGMHTGPAIPSGGEYATHVVHRAARVRDAAHGGQILCSQATYEAARRTGRLPTDIKTEDLGLHRLRGFDDPERLLQVTVADLEVDFPPPRTEDRRGHNLPAYADFVGREAEVRHLRWLIGRNRLVLATGPSGVGKTRVAVEMAERASGDFHGGVWYAALASGDEGASLCRALGVRPDPFRSSLETALDTLRHRRALLVLDDARPEHGELVRRLLAECREVRLLLVSRAPLGLSGEVVWAVPAMADGDAVRLLERRAAQARGGHPVEGVAPVARRLGGLPLALELAAARLRVVSPSALAERLDADLLGVLDGPERVWSRALDASYEVLPGGAVELLHALAAKPDPVDVDAVERLLGRRDPSVLDALAALVDASLVDVRYTGTTALYRLSDPVRAYASSRGGDEPPCTGGQAPATGADLPPPPHLAAHDFTVRPGGPQLCAMSGLTPETDPAPLSAFRARWMRHCHAHRPRLWARERRGPQETAPLTPS</sequence>
<comment type="caution">
    <text evidence="3">The sequence shown here is derived from an EMBL/GenBank/DDBJ whole genome shotgun (WGS) entry which is preliminary data.</text>
</comment>
<evidence type="ECO:0000313" key="3">
    <source>
        <dbReference type="EMBL" id="GLZ77142.1"/>
    </source>
</evidence>
<dbReference type="InterPro" id="IPR001054">
    <property type="entry name" value="A/G_cyclase"/>
</dbReference>